<dbReference type="Proteomes" id="UP000192775">
    <property type="component" value="Chromosome"/>
</dbReference>
<organism evidence="2 3">
    <name type="scientific">Cnuibacter physcomitrellae</name>
    <dbReference type="NCBI Taxonomy" id="1619308"/>
    <lineage>
        <taxon>Bacteria</taxon>
        <taxon>Bacillati</taxon>
        <taxon>Actinomycetota</taxon>
        <taxon>Actinomycetes</taxon>
        <taxon>Micrococcales</taxon>
        <taxon>Microbacteriaceae</taxon>
        <taxon>Cnuibacter</taxon>
    </lineage>
</organism>
<protein>
    <recommendedName>
        <fullName evidence="1">CAAX prenyl protease 2/Lysostaphin resistance protein A-like domain-containing protein</fullName>
    </recommendedName>
</protein>
<dbReference type="EMBL" id="CP020715">
    <property type="protein sequence ID" value="ARJ06176.1"/>
    <property type="molecule type" value="Genomic_DNA"/>
</dbReference>
<dbReference type="AlphaFoldDB" id="A0A1X9LLT5"/>
<dbReference type="GO" id="GO:0080120">
    <property type="term" value="P:CAAX-box protein maturation"/>
    <property type="evidence" value="ECO:0007669"/>
    <property type="project" value="UniProtKB-ARBA"/>
</dbReference>
<reference evidence="2 3" key="1">
    <citation type="submission" date="2017-04" db="EMBL/GenBank/DDBJ databases">
        <authorList>
            <person name="Afonso C.L."/>
            <person name="Miller P.J."/>
            <person name="Scott M.A."/>
            <person name="Spackman E."/>
            <person name="Goraichik I."/>
            <person name="Dimitrov K.M."/>
            <person name="Suarez D.L."/>
            <person name="Swayne D.E."/>
        </authorList>
    </citation>
    <scope>NUCLEOTIDE SEQUENCE [LARGE SCALE GENOMIC DNA]</scope>
    <source>
        <strain evidence="3">XA(T)</strain>
    </source>
</reference>
<dbReference type="Pfam" id="PF02517">
    <property type="entry name" value="Rce1-like"/>
    <property type="match status" value="1"/>
</dbReference>
<dbReference type="STRING" id="1619308.B5808_13820"/>
<evidence type="ECO:0000313" key="3">
    <source>
        <dbReference type="Proteomes" id="UP000192775"/>
    </source>
</evidence>
<proteinExistence type="predicted"/>
<sequence length="245" mass="25035">MVAFAAVSLIVLSIDTLPGIANDPRLQWAVDQVVAGWLPILTVVLVASYLRGRRSLGADFGLALRPLDLAIGLLAGILLRFGAVGVAELVRVATGGPPVPFSQSAGSDLGWFLLTSVLAASIVTPVIEELYFRGLVLGALRNAVLGRAALAPGEVPSGASTARVRVAGVVAVLGSAVLFTAFHLEGLPTTSEGVSRLVILFLVGVVLGCLALLTRRLGPSIIAHAVFNVSVAVLALLTPAAPGLS</sequence>
<evidence type="ECO:0000313" key="2">
    <source>
        <dbReference type="EMBL" id="ARJ06176.1"/>
    </source>
</evidence>
<gene>
    <name evidence="2" type="ORF">B5808_13820</name>
</gene>
<dbReference type="InterPro" id="IPR003675">
    <property type="entry name" value="Rce1/LyrA-like_dom"/>
</dbReference>
<accession>A0A1X9LLT5</accession>
<dbReference type="KEGG" id="cphy:B5808_13820"/>
<evidence type="ECO:0000259" key="1">
    <source>
        <dbReference type="Pfam" id="PF02517"/>
    </source>
</evidence>
<keyword evidence="3" id="KW-1185">Reference proteome</keyword>
<feature type="domain" description="CAAX prenyl protease 2/Lysostaphin resistance protein A-like" evidence="1">
    <location>
        <begin position="112"/>
        <end position="229"/>
    </location>
</feature>
<name>A0A1X9LLT5_9MICO</name>
<dbReference type="GO" id="GO:0004175">
    <property type="term" value="F:endopeptidase activity"/>
    <property type="evidence" value="ECO:0007669"/>
    <property type="project" value="UniProtKB-ARBA"/>
</dbReference>